<dbReference type="InterPro" id="IPR007410">
    <property type="entry name" value="LpqE-like"/>
</dbReference>
<dbReference type="InterPro" id="IPR036182">
    <property type="entry name" value="PCuAC_sf"/>
</dbReference>
<dbReference type="RefSeq" id="WP_210853301.1">
    <property type="nucleotide sequence ID" value="NZ_JAGQDD010000004.1"/>
</dbReference>
<dbReference type="PANTHER" id="PTHR36302:SF1">
    <property type="entry name" value="COPPER CHAPERONE PCU(A)C"/>
    <property type="match status" value="1"/>
</dbReference>
<dbReference type="EMBL" id="JAGQDD010000004">
    <property type="protein sequence ID" value="MBQ0930507.1"/>
    <property type="molecule type" value="Genomic_DNA"/>
</dbReference>
<protein>
    <submittedName>
        <fullName evidence="2">Copper chaperone PCu(A)C</fullName>
    </submittedName>
</protein>
<proteinExistence type="predicted"/>
<dbReference type="InterPro" id="IPR058248">
    <property type="entry name" value="Lxx211020-like"/>
</dbReference>
<evidence type="ECO:0000313" key="3">
    <source>
        <dbReference type="Proteomes" id="UP000676246"/>
    </source>
</evidence>
<comment type="caution">
    <text evidence="2">The sequence shown here is derived from an EMBL/GenBank/DDBJ whole genome shotgun (WGS) entry which is preliminary data.</text>
</comment>
<name>A0A940YD93_9BURK</name>
<dbReference type="Proteomes" id="UP000676246">
    <property type="component" value="Unassembled WGS sequence"/>
</dbReference>
<accession>A0A940YD93</accession>
<feature type="chain" id="PRO_5036959489" evidence="1">
    <location>
        <begin position="21"/>
        <end position="147"/>
    </location>
</feature>
<dbReference type="AlphaFoldDB" id="A0A940YD93"/>
<feature type="signal peptide" evidence="1">
    <location>
        <begin position="1"/>
        <end position="20"/>
    </location>
</feature>
<evidence type="ECO:0000313" key="2">
    <source>
        <dbReference type="EMBL" id="MBQ0930507.1"/>
    </source>
</evidence>
<keyword evidence="1" id="KW-0732">Signal</keyword>
<dbReference type="SUPFAM" id="SSF110087">
    <property type="entry name" value="DR1885-like metal-binding protein"/>
    <property type="match status" value="1"/>
</dbReference>
<reference evidence="2 3" key="1">
    <citation type="submission" date="2021-04" db="EMBL/GenBank/DDBJ databases">
        <title>The genome sequence of Ideonella sp. 3Y2.</title>
        <authorList>
            <person name="Liu Y."/>
        </authorList>
    </citation>
    <scope>NUCLEOTIDE SEQUENCE [LARGE SCALE GENOMIC DNA]</scope>
    <source>
        <strain evidence="2 3">3Y2</strain>
    </source>
</reference>
<dbReference type="Pfam" id="PF04314">
    <property type="entry name" value="PCuAC"/>
    <property type="match status" value="1"/>
</dbReference>
<dbReference type="PANTHER" id="PTHR36302">
    <property type="entry name" value="BLR7088 PROTEIN"/>
    <property type="match status" value="1"/>
</dbReference>
<keyword evidence="3" id="KW-1185">Reference proteome</keyword>
<organism evidence="2 3">
    <name type="scientific">Ideonella alba</name>
    <dbReference type="NCBI Taxonomy" id="2824118"/>
    <lineage>
        <taxon>Bacteria</taxon>
        <taxon>Pseudomonadati</taxon>
        <taxon>Pseudomonadota</taxon>
        <taxon>Betaproteobacteria</taxon>
        <taxon>Burkholderiales</taxon>
        <taxon>Sphaerotilaceae</taxon>
        <taxon>Ideonella</taxon>
    </lineage>
</organism>
<gene>
    <name evidence="2" type="ORF">KAK03_08405</name>
</gene>
<sequence length="147" mass="15933">MRRRPIALLLGCLAGLPAQAHGTRAGDLLIEHPYALLSAAGQDQGQVQLRRLHNRGAQADRLLGARTPVAASVLLQRRGQTIQALDLPAGADLSLKHDGELRLLLQGLKAPLVNGQRFSLVLRFERAGEQEVMVWVQIPRAAASSHH</sequence>
<evidence type="ECO:0000256" key="1">
    <source>
        <dbReference type="SAM" id="SignalP"/>
    </source>
</evidence>
<dbReference type="Gene3D" id="2.60.40.1890">
    <property type="entry name" value="PCu(A)C copper chaperone"/>
    <property type="match status" value="1"/>
</dbReference>